<feature type="domain" description="DNA methylase adenine-specific" evidence="9">
    <location>
        <begin position="137"/>
        <end position="429"/>
    </location>
</feature>
<evidence type="ECO:0000256" key="1">
    <source>
        <dbReference type="ARBA" id="ARBA00006594"/>
    </source>
</evidence>
<dbReference type="InterPro" id="IPR029063">
    <property type="entry name" value="SAM-dependent_MTases_sf"/>
</dbReference>
<evidence type="ECO:0000256" key="8">
    <source>
        <dbReference type="SAM" id="Coils"/>
    </source>
</evidence>
<evidence type="ECO:0000256" key="5">
    <source>
        <dbReference type="ARBA" id="ARBA00022691"/>
    </source>
</evidence>
<evidence type="ECO:0000259" key="10">
    <source>
        <dbReference type="Pfam" id="PF12161"/>
    </source>
</evidence>
<organism evidence="11 12">
    <name type="scientific">Periweissella cryptocerci</name>
    <dbReference type="NCBI Taxonomy" id="2506420"/>
    <lineage>
        <taxon>Bacteria</taxon>
        <taxon>Bacillati</taxon>
        <taxon>Bacillota</taxon>
        <taxon>Bacilli</taxon>
        <taxon>Lactobacillales</taxon>
        <taxon>Lactobacillaceae</taxon>
        <taxon>Periweissella</taxon>
    </lineage>
</organism>
<dbReference type="GO" id="GO:0009007">
    <property type="term" value="F:site-specific DNA-methyltransferase (adenine-specific) activity"/>
    <property type="evidence" value="ECO:0007669"/>
    <property type="project" value="UniProtKB-EC"/>
</dbReference>
<dbReference type="REBASE" id="305226">
    <property type="entry name" value="M1.WspKH42I"/>
</dbReference>
<evidence type="ECO:0000259" key="9">
    <source>
        <dbReference type="Pfam" id="PF02384"/>
    </source>
</evidence>
<dbReference type="InterPro" id="IPR022749">
    <property type="entry name" value="D12N6_MeTrfase_N"/>
</dbReference>
<evidence type="ECO:0000313" key="11">
    <source>
        <dbReference type="EMBL" id="QBO35784.1"/>
    </source>
</evidence>
<keyword evidence="8" id="KW-0175">Coiled coil</keyword>
<dbReference type="InterPro" id="IPR038333">
    <property type="entry name" value="T1MK-like_N_sf"/>
</dbReference>
<sequence length="463" mass="52771">MQATIQTKLWKLTDDARGHMNIIEFRNYLFCLMFYAYLSEQVKKKRNKGYTIKKKYLFSSMVDNVEHGIWNNELLKTAFVEFNNSIEGTESAEALYDIFDDVDFSSTNLGRTEANRSLVISKIILGLKDIDFSDSRVSGEIFEYLIASFSAASGKNTADIYSPVQVSKLLAQLVGNSSNEINGVYDPAMGSASSLLQVGSKVKVKNYFGTELNKSTFNLARMNMIIHGVKFNKLNLRNANTLDDDQFKDKKFDAVVSIPPFSVNWEPVDDVRFNEYGKLAPRSKADYAFIEDMLYHLDEKGTMAVVLPHGVLFRGAAEGVIRKYIIDKQKSLDAVIGLPNNIFYGTMLATVVLVFKKEKNHDDILFVDAFNDFEKTKKNNVITDDGIDRIIDAYNKRENIAKYAKAVSYDDIIKNDYNLNINRYIDTYEDVEVNIEQVERDLKRTKTRIENLDIKILGLLNKL</sequence>
<dbReference type="RefSeq" id="WP_133362863.1">
    <property type="nucleotide sequence ID" value="NZ_CP037940.1"/>
</dbReference>
<dbReference type="Gene3D" id="1.20.1260.30">
    <property type="match status" value="2"/>
</dbReference>
<evidence type="ECO:0000256" key="3">
    <source>
        <dbReference type="ARBA" id="ARBA00022603"/>
    </source>
</evidence>
<comment type="catalytic activity">
    <reaction evidence="7">
        <text>a 2'-deoxyadenosine in DNA + S-adenosyl-L-methionine = an N(6)-methyl-2'-deoxyadenosine in DNA + S-adenosyl-L-homocysteine + H(+)</text>
        <dbReference type="Rhea" id="RHEA:15197"/>
        <dbReference type="Rhea" id="RHEA-COMP:12418"/>
        <dbReference type="Rhea" id="RHEA-COMP:12419"/>
        <dbReference type="ChEBI" id="CHEBI:15378"/>
        <dbReference type="ChEBI" id="CHEBI:57856"/>
        <dbReference type="ChEBI" id="CHEBI:59789"/>
        <dbReference type="ChEBI" id="CHEBI:90615"/>
        <dbReference type="ChEBI" id="CHEBI:90616"/>
        <dbReference type="EC" id="2.1.1.72"/>
    </reaction>
</comment>
<gene>
    <name evidence="11" type="ORF">EQG49_04545</name>
</gene>
<evidence type="ECO:0000256" key="7">
    <source>
        <dbReference type="ARBA" id="ARBA00047942"/>
    </source>
</evidence>
<dbReference type="OrthoDB" id="9814572at2"/>
<dbReference type="GO" id="GO:0008170">
    <property type="term" value="F:N-methyltransferase activity"/>
    <property type="evidence" value="ECO:0007669"/>
    <property type="project" value="InterPro"/>
</dbReference>
<dbReference type="PANTHER" id="PTHR42933">
    <property type="entry name" value="SLR6095 PROTEIN"/>
    <property type="match status" value="1"/>
</dbReference>
<evidence type="ECO:0000256" key="6">
    <source>
        <dbReference type="ARBA" id="ARBA00022747"/>
    </source>
</evidence>
<dbReference type="SUPFAM" id="SSF53335">
    <property type="entry name" value="S-adenosyl-L-methionine-dependent methyltransferases"/>
    <property type="match status" value="1"/>
</dbReference>
<keyword evidence="12" id="KW-1185">Reference proteome</keyword>
<feature type="domain" description="N6 adenine-specific DNA methyltransferase N-terminal" evidence="10">
    <location>
        <begin position="6"/>
        <end position="118"/>
    </location>
</feature>
<accession>A0A4P6YST3</accession>
<dbReference type="EMBL" id="CP037940">
    <property type="protein sequence ID" value="QBO35784.1"/>
    <property type="molecule type" value="Genomic_DNA"/>
</dbReference>
<dbReference type="PRINTS" id="PR00507">
    <property type="entry name" value="N12N6MTFRASE"/>
</dbReference>
<dbReference type="KEGG" id="wei:EQG49_04545"/>
<feature type="coiled-coil region" evidence="8">
    <location>
        <begin position="421"/>
        <end position="455"/>
    </location>
</feature>
<keyword evidence="5" id="KW-0949">S-adenosyl-L-methionine</keyword>
<evidence type="ECO:0000256" key="2">
    <source>
        <dbReference type="ARBA" id="ARBA00011900"/>
    </source>
</evidence>
<dbReference type="NCBIfam" id="TIGR00497">
    <property type="entry name" value="hsdM"/>
    <property type="match status" value="1"/>
</dbReference>
<dbReference type="Gene3D" id="3.40.50.150">
    <property type="entry name" value="Vaccinia Virus protein VP39"/>
    <property type="match status" value="1"/>
</dbReference>
<dbReference type="InterPro" id="IPR004546">
    <property type="entry name" value="Restrct_endonuc_T1M"/>
</dbReference>
<dbReference type="GO" id="GO:0009307">
    <property type="term" value="P:DNA restriction-modification system"/>
    <property type="evidence" value="ECO:0007669"/>
    <property type="project" value="UniProtKB-KW"/>
</dbReference>
<comment type="similarity">
    <text evidence="1">Belongs to the N(4)/N(6)-methyltransferase family.</text>
</comment>
<dbReference type="InterPro" id="IPR003356">
    <property type="entry name" value="DNA_methylase_A-5"/>
</dbReference>
<dbReference type="PANTHER" id="PTHR42933:SF1">
    <property type="entry name" value="SITE-SPECIFIC DNA-METHYLTRANSFERASE (ADENINE-SPECIFIC)"/>
    <property type="match status" value="1"/>
</dbReference>
<protein>
    <recommendedName>
        <fullName evidence="2">site-specific DNA-methyltransferase (adenine-specific)</fullName>
        <ecNumber evidence="2">2.1.1.72</ecNumber>
    </recommendedName>
</protein>
<dbReference type="AlphaFoldDB" id="A0A4P6YST3"/>
<evidence type="ECO:0000256" key="4">
    <source>
        <dbReference type="ARBA" id="ARBA00022679"/>
    </source>
</evidence>
<proteinExistence type="inferred from homology"/>
<dbReference type="GO" id="GO:0032259">
    <property type="term" value="P:methylation"/>
    <property type="evidence" value="ECO:0007669"/>
    <property type="project" value="UniProtKB-KW"/>
</dbReference>
<dbReference type="Pfam" id="PF12161">
    <property type="entry name" value="HsdM_N"/>
    <property type="match status" value="1"/>
</dbReference>
<keyword evidence="6" id="KW-0680">Restriction system</keyword>
<name>A0A4P6YST3_9LACO</name>
<reference evidence="12" key="1">
    <citation type="submission" date="2019-03" db="EMBL/GenBank/DDBJ databases">
        <title>Weissella sp. 26KH-42 Genome sequencing.</title>
        <authorList>
            <person name="Heo J."/>
            <person name="Kim S.-J."/>
            <person name="Kim J.-S."/>
            <person name="Hong S.-B."/>
            <person name="Kwon S.-W."/>
        </authorList>
    </citation>
    <scope>NUCLEOTIDE SEQUENCE [LARGE SCALE GENOMIC DNA]</scope>
    <source>
        <strain evidence="12">26KH-42</strain>
    </source>
</reference>
<evidence type="ECO:0000313" key="12">
    <source>
        <dbReference type="Proteomes" id="UP000292886"/>
    </source>
</evidence>
<dbReference type="Proteomes" id="UP000292886">
    <property type="component" value="Chromosome"/>
</dbReference>
<dbReference type="Pfam" id="PF02384">
    <property type="entry name" value="N6_Mtase"/>
    <property type="match status" value="1"/>
</dbReference>
<keyword evidence="4 11" id="KW-0808">Transferase</keyword>
<dbReference type="EC" id="2.1.1.72" evidence="2"/>
<dbReference type="InterPro" id="IPR051537">
    <property type="entry name" value="DNA_Adenine_Mtase"/>
</dbReference>
<dbReference type="GO" id="GO:0003677">
    <property type="term" value="F:DNA binding"/>
    <property type="evidence" value="ECO:0007669"/>
    <property type="project" value="InterPro"/>
</dbReference>
<keyword evidence="3 11" id="KW-0489">Methyltransferase</keyword>